<dbReference type="InterPro" id="IPR036597">
    <property type="entry name" value="Fido-like_dom_sf"/>
</dbReference>
<dbReference type="SMART" id="SM00530">
    <property type="entry name" value="HTH_XRE"/>
    <property type="match status" value="1"/>
</dbReference>
<gene>
    <name evidence="5" type="ORF">SAMN05444338_12311</name>
</gene>
<dbReference type="OrthoDB" id="9814400at2"/>
<dbReference type="SUPFAM" id="SSF47413">
    <property type="entry name" value="lambda repressor-like DNA-binding domains"/>
    <property type="match status" value="1"/>
</dbReference>
<feature type="domain" description="HTH cro/C1-type" evidence="3">
    <location>
        <begin position="5"/>
        <end position="59"/>
    </location>
</feature>
<dbReference type="RefSeq" id="WP_091435235.1">
    <property type="nucleotide sequence ID" value="NZ_FNMV01000023.1"/>
</dbReference>
<evidence type="ECO:0000313" key="6">
    <source>
        <dbReference type="Proteomes" id="UP000198569"/>
    </source>
</evidence>
<feature type="site" description="Important for autoinhibition of adenylyltransferase activity" evidence="2">
    <location>
        <position position="145"/>
    </location>
</feature>
<evidence type="ECO:0000256" key="1">
    <source>
        <dbReference type="PIRSR" id="PIRSR640198-2"/>
    </source>
</evidence>
<keyword evidence="1" id="KW-0547">Nucleotide-binding</keyword>
<protein>
    <submittedName>
        <fullName evidence="5">Helix-turn-helix</fullName>
    </submittedName>
</protein>
<dbReference type="PROSITE" id="PS51459">
    <property type="entry name" value="FIDO"/>
    <property type="match status" value="1"/>
</dbReference>
<dbReference type="InterPro" id="IPR010982">
    <property type="entry name" value="Lambda_DNA-bd_dom_sf"/>
</dbReference>
<dbReference type="Proteomes" id="UP000198569">
    <property type="component" value="Unassembled WGS sequence"/>
</dbReference>
<dbReference type="PANTHER" id="PTHR13504">
    <property type="entry name" value="FIDO DOMAIN-CONTAINING PROTEIN DDB_G0283145"/>
    <property type="match status" value="1"/>
</dbReference>
<dbReference type="CDD" id="cd00093">
    <property type="entry name" value="HTH_XRE"/>
    <property type="match status" value="1"/>
</dbReference>
<evidence type="ECO:0000256" key="2">
    <source>
        <dbReference type="PIRSR" id="PIRSR640198-3"/>
    </source>
</evidence>
<organism evidence="5 6">
    <name type="scientific">Flavobacterium degerlachei</name>
    <dbReference type="NCBI Taxonomy" id="229203"/>
    <lineage>
        <taxon>Bacteria</taxon>
        <taxon>Pseudomonadati</taxon>
        <taxon>Bacteroidota</taxon>
        <taxon>Flavobacteriia</taxon>
        <taxon>Flavobacteriales</taxon>
        <taxon>Flavobacteriaceae</taxon>
        <taxon>Flavobacterium</taxon>
    </lineage>
</organism>
<feature type="binding site" evidence="1">
    <location>
        <begin position="312"/>
        <end position="313"/>
    </location>
    <ligand>
        <name>ATP</name>
        <dbReference type="ChEBI" id="CHEBI:30616"/>
    </ligand>
</feature>
<evidence type="ECO:0000313" key="5">
    <source>
        <dbReference type="EMBL" id="SDY03112.1"/>
    </source>
</evidence>
<dbReference type="Gene3D" id="1.10.3290.10">
    <property type="entry name" value="Fido-like domain"/>
    <property type="match status" value="1"/>
</dbReference>
<dbReference type="AlphaFoldDB" id="A0A1H3GIB9"/>
<dbReference type="SUPFAM" id="SSF140931">
    <property type="entry name" value="Fic-like"/>
    <property type="match status" value="1"/>
</dbReference>
<dbReference type="PROSITE" id="PS50943">
    <property type="entry name" value="HTH_CROC1"/>
    <property type="match status" value="1"/>
</dbReference>
<dbReference type="InterPro" id="IPR040198">
    <property type="entry name" value="Fido_containing"/>
</dbReference>
<keyword evidence="6" id="KW-1185">Reference proteome</keyword>
<sequence length="349" mass="40057">MKSLLKNAREQKGLKTREVAQLLSIDQALVSKFESGTRKPTKDQITKLAALLEINFETLMIVWLKEKIIHEIGQEEFALQALKDAEAEIITLRISSANKISPQLQKLLDEIDVLKLKTEPFSPIENTQFIQTLELEYTFESNRLEGNTLTLSETDLVVNEGQTITGKNMREHMEALNHIEAIAFIKNLIDKNLPLNEKEFTAIHSLILRGVLPKEAGQYRKIPFTVKENSFTPSEPSKIQKEMEALFNWYEMNRSTLHPIILATEMQQRILAIYPFTNGNGKVSRLIMNLVLLQNGYLIANIKGDSETRMQYYQKLENALTGKNKEDFILFIAQIEKENIARYITFLSQ</sequence>
<dbReference type="STRING" id="229203.SAMN05444338_12311"/>
<dbReference type="Gene3D" id="1.10.260.40">
    <property type="entry name" value="lambda repressor-like DNA-binding domains"/>
    <property type="match status" value="1"/>
</dbReference>
<keyword evidence="1" id="KW-0067">ATP-binding</keyword>
<dbReference type="Pfam" id="PF02661">
    <property type="entry name" value="Fic"/>
    <property type="match status" value="1"/>
</dbReference>
<dbReference type="PANTHER" id="PTHR13504:SF38">
    <property type="entry name" value="FIDO DOMAIN-CONTAINING PROTEIN"/>
    <property type="match status" value="1"/>
</dbReference>
<name>A0A1H3GIB9_9FLAO</name>
<dbReference type="Pfam" id="PF01381">
    <property type="entry name" value="HTH_3"/>
    <property type="match status" value="1"/>
</dbReference>
<dbReference type="GO" id="GO:0003677">
    <property type="term" value="F:DNA binding"/>
    <property type="evidence" value="ECO:0007669"/>
    <property type="project" value="InterPro"/>
</dbReference>
<evidence type="ECO:0000259" key="3">
    <source>
        <dbReference type="PROSITE" id="PS50943"/>
    </source>
</evidence>
<accession>A0A1H3GIB9</accession>
<dbReference type="InterPro" id="IPR003812">
    <property type="entry name" value="Fido"/>
</dbReference>
<evidence type="ECO:0000259" key="4">
    <source>
        <dbReference type="PROSITE" id="PS51459"/>
    </source>
</evidence>
<dbReference type="EMBL" id="FNMV01000023">
    <property type="protein sequence ID" value="SDY03112.1"/>
    <property type="molecule type" value="Genomic_DNA"/>
</dbReference>
<proteinExistence type="predicted"/>
<feature type="domain" description="Fido" evidence="4">
    <location>
        <begin position="195"/>
        <end position="334"/>
    </location>
</feature>
<dbReference type="InterPro" id="IPR001387">
    <property type="entry name" value="Cro/C1-type_HTH"/>
</dbReference>
<dbReference type="GO" id="GO:0005524">
    <property type="term" value="F:ATP binding"/>
    <property type="evidence" value="ECO:0007669"/>
    <property type="project" value="UniProtKB-KW"/>
</dbReference>
<reference evidence="6" key="1">
    <citation type="submission" date="2016-10" db="EMBL/GenBank/DDBJ databases">
        <authorList>
            <person name="Varghese N."/>
            <person name="Submissions S."/>
        </authorList>
    </citation>
    <scope>NUCLEOTIDE SEQUENCE [LARGE SCALE GENOMIC DNA]</scope>
    <source>
        <strain evidence="6">DSM 15718</strain>
    </source>
</reference>